<name>A0A837D5X0_9PSEU</name>
<dbReference type="OrthoDB" id="9814237at2"/>
<dbReference type="Gene3D" id="1.20.1250.20">
    <property type="entry name" value="MFS general substrate transporter like domains"/>
    <property type="match status" value="1"/>
</dbReference>
<dbReference type="Pfam" id="PF07690">
    <property type="entry name" value="MFS_1"/>
    <property type="match status" value="1"/>
</dbReference>
<dbReference type="GO" id="GO:0005886">
    <property type="term" value="C:plasma membrane"/>
    <property type="evidence" value="ECO:0007669"/>
    <property type="project" value="UniProtKB-SubCell"/>
</dbReference>
<evidence type="ECO:0000259" key="7">
    <source>
        <dbReference type="PROSITE" id="PS50850"/>
    </source>
</evidence>
<feature type="transmembrane region" description="Helical" evidence="6">
    <location>
        <begin position="98"/>
        <end position="119"/>
    </location>
</feature>
<dbReference type="RefSeq" id="WP_052136529.1">
    <property type="nucleotide sequence ID" value="NZ_FOWS01000003.1"/>
</dbReference>
<keyword evidence="5 6" id="KW-0472">Membrane</keyword>
<comment type="subcellular location">
    <subcellularLocation>
        <location evidence="1">Cell membrane</location>
        <topology evidence="1">Multi-pass membrane protein</topology>
    </subcellularLocation>
</comment>
<feature type="transmembrane region" description="Helical" evidence="6">
    <location>
        <begin position="272"/>
        <end position="290"/>
    </location>
</feature>
<evidence type="ECO:0000256" key="4">
    <source>
        <dbReference type="ARBA" id="ARBA00022989"/>
    </source>
</evidence>
<feature type="domain" description="Major facilitator superfamily (MFS) profile" evidence="7">
    <location>
        <begin position="7"/>
        <end position="386"/>
    </location>
</feature>
<dbReference type="InterPro" id="IPR050189">
    <property type="entry name" value="MFS_Efflux_Transporters"/>
</dbReference>
<feature type="transmembrane region" description="Helical" evidence="6">
    <location>
        <begin position="334"/>
        <end position="357"/>
    </location>
</feature>
<dbReference type="PROSITE" id="PS50850">
    <property type="entry name" value="MFS"/>
    <property type="match status" value="1"/>
</dbReference>
<dbReference type="Proteomes" id="UP000030848">
    <property type="component" value="Unassembled WGS sequence"/>
</dbReference>
<sequence>MHRAPAWLFTLLSATFVLYTDDYVIAGILPELAHDLNVSEGQAGQLVTVFSLTVAVAAPVAAVAFARLPRRPLFVVALLVFAGANLTAAATPSFTVLLGLRVVAAAAAASMTPAAFAFAAMHAPKGRAGRYIAVVSLGVTGSIAAGVPLGTWIGGALGWRATFVTASAAGLCVLVAALATLPRRHRLEDVPRLGEQLRTLRRPAISLGLLANTALMTGSMMMLTYLAPYLAEAAAAGVNERAFVFGLSGCAGILGIWLGGSATDRWGPDRTLTFGIGVFLATMLGLWGLWLLRPAPAPLIYAVAAVWGGIAFWNSPAIQARLHILAGPVAPQALALNTSGTYLGVAIGGAVGGTTLASVGVGALPLVAAVFGTSAIVLLLSANRASDPHDSRTASRQYR</sequence>
<dbReference type="InterPro" id="IPR036259">
    <property type="entry name" value="MFS_trans_sf"/>
</dbReference>
<dbReference type="AlphaFoldDB" id="A0A837D5X0"/>
<dbReference type="InterPro" id="IPR011701">
    <property type="entry name" value="MFS"/>
</dbReference>
<feature type="transmembrane region" description="Helical" evidence="6">
    <location>
        <begin position="296"/>
        <end position="313"/>
    </location>
</feature>
<dbReference type="PANTHER" id="PTHR43124">
    <property type="entry name" value="PURINE EFFLUX PUMP PBUE"/>
    <property type="match status" value="1"/>
</dbReference>
<evidence type="ECO:0000313" key="8">
    <source>
        <dbReference type="EMBL" id="KHF42198.1"/>
    </source>
</evidence>
<reference evidence="8 9" key="1">
    <citation type="submission" date="2014-10" db="EMBL/GenBank/DDBJ databases">
        <title>Genome sequence of Micropolyspora internatus JCM3315.</title>
        <authorList>
            <person name="Shin S.-K."/>
            <person name="Yi H."/>
        </authorList>
    </citation>
    <scope>NUCLEOTIDE SEQUENCE [LARGE SCALE GENOMIC DNA]</scope>
    <source>
        <strain evidence="8 9">JCM 3315</strain>
    </source>
</reference>
<dbReference type="InterPro" id="IPR020846">
    <property type="entry name" value="MFS_dom"/>
</dbReference>
<feature type="transmembrane region" description="Helical" evidence="6">
    <location>
        <begin position="42"/>
        <end position="66"/>
    </location>
</feature>
<dbReference type="PANTHER" id="PTHR43124:SF10">
    <property type="entry name" value="PURINE EFFLUX PUMP PBUE"/>
    <property type="match status" value="1"/>
</dbReference>
<keyword evidence="4 6" id="KW-1133">Transmembrane helix</keyword>
<feature type="transmembrane region" description="Helical" evidence="6">
    <location>
        <begin position="363"/>
        <end position="382"/>
    </location>
</feature>
<dbReference type="CDD" id="cd17324">
    <property type="entry name" value="MFS_NepI_like"/>
    <property type="match status" value="1"/>
</dbReference>
<comment type="caution">
    <text evidence="8">The sequence shown here is derived from an EMBL/GenBank/DDBJ whole genome shotgun (WGS) entry which is preliminary data.</text>
</comment>
<evidence type="ECO:0000256" key="1">
    <source>
        <dbReference type="ARBA" id="ARBA00004651"/>
    </source>
</evidence>
<keyword evidence="3 6" id="KW-0812">Transmembrane</keyword>
<evidence type="ECO:0000256" key="3">
    <source>
        <dbReference type="ARBA" id="ARBA00022692"/>
    </source>
</evidence>
<dbReference type="GO" id="GO:0022857">
    <property type="term" value="F:transmembrane transporter activity"/>
    <property type="evidence" value="ECO:0007669"/>
    <property type="project" value="InterPro"/>
</dbReference>
<feature type="transmembrane region" description="Helical" evidence="6">
    <location>
        <begin position="159"/>
        <end position="182"/>
    </location>
</feature>
<feature type="transmembrane region" description="Helical" evidence="6">
    <location>
        <begin position="131"/>
        <end position="153"/>
    </location>
</feature>
<feature type="transmembrane region" description="Helical" evidence="6">
    <location>
        <begin position="242"/>
        <end position="260"/>
    </location>
</feature>
<evidence type="ECO:0000313" key="9">
    <source>
        <dbReference type="Proteomes" id="UP000030848"/>
    </source>
</evidence>
<evidence type="ECO:0000256" key="6">
    <source>
        <dbReference type="SAM" id="Phobius"/>
    </source>
</evidence>
<keyword evidence="2" id="KW-1003">Cell membrane</keyword>
<organism evidence="8 9">
    <name type="scientific">Saccharomonospora viridis</name>
    <dbReference type="NCBI Taxonomy" id="1852"/>
    <lineage>
        <taxon>Bacteria</taxon>
        <taxon>Bacillati</taxon>
        <taxon>Actinomycetota</taxon>
        <taxon>Actinomycetes</taxon>
        <taxon>Pseudonocardiales</taxon>
        <taxon>Pseudonocardiaceae</taxon>
        <taxon>Saccharomonospora</taxon>
    </lineage>
</organism>
<feature type="transmembrane region" description="Helical" evidence="6">
    <location>
        <begin position="203"/>
        <end position="230"/>
    </location>
</feature>
<dbReference type="SUPFAM" id="SSF103473">
    <property type="entry name" value="MFS general substrate transporter"/>
    <property type="match status" value="1"/>
</dbReference>
<proteinExistence type="predicted"/>
<evidence type="ECO:0000256" key="5">
    <source>
        <dbReference type="ARBA" id="ARBA00023136"/>
    </source>
</evidence>
<protein>
    <submittedName>
        <fullName evidence="8">Transporter</fullName>
    </submittedName>
</protein>
<accession>A0A837D5X0</accession>
<feature type="transmembrane region" description="Helical" evidence="6">
    <location>
        <begin position="73"/>
        <end position="92"/>
    </location>
</feature>
<evidence type="ECO:0000256" key="2">
    <source>
        <dbReference type="ARBA" id="ARBA00022475"/>
    </source>
</evidence>
<gene>
    <name evidence="8" type="ORF">MINT15_40040</name>
</gene>
<dbReference type="EMBL" id="JRZE01000008">
    <property type="protein sequence ID" value="KHF42198.1"/>
    <property type="molecule type" value="Genomic_DNA"/>
</dbReference>